<keyword evidence="3" id="KW-1185">Reference proteome</keyword>
<sequence length="87" mass="9729">MVTRFPNFPTETELPPPGYQPARGPFCIGGPSRVVFPLLFTFARGRDLPRRSRTLEMLNKQNRYRMAVGKVAALEAGYRGEKLTSSG</sequence>
<dbReference type="EMBL" id="ATLV01016354">
    <property type="status" value="NOT_ANNOTATED_CDS"/>
    <property type="molecule type" value="Genomic_DNA"/>
</dbReference>
<organism evidence="1">
    <name type="scientific">Anopheles sinensis</name>
    <name type="common">Mosquito</name>
    <dbReference type="NCBI Taxonomy" id="74873"/>
    <lineage>
        <taxon>Eukaryota</taxon>
        <taxon>Metazoa</taxon>
        <taxon>Ecdysozoa</taxon>
        <taxon>Arthropoda</taxon>
        <taxon>Hexapoda</taxon>
        <taxon>Insecta</taxon>
        <taxon>Pterygota</taxon>
        <taxon>Neoptera</taxon>
        <taxon>Endopterygota</taxon>
        <taxon>Diptera</taxon>
        <taxon>Nematocera</taxon>
        <taxon>Culicoidea</taxon>
        <taxon>Culicidae</taxon>
        <taxon>Anophelinae</taxon>
        <taxon>Anopheles</taxon>
    </lineage>
</organism>
<evidence type="ECO:0000313" key="1">
    <source>
        <dbReference type="EMBL" id="KFB41267.1"/>
    </source>
</evidence>
<evidence type="ECO:0000313" key="2">
    <source>
        <dbReference type="EnsemblMetazoa" id="ASIC008858-PA"/>
    </source>
</evidence>
<reference evidence="2" key="2">
    <citation type="submission" date="2020-05" db="UniProtKB">
        <authorList>
            <consortium name="EnsemblMetazoa"/>
        </authorList>
    </citation>
    <scope>IDENTIFICATION</scope>
</reference>
<proteinExistence type="predicted"/>
<accession>A0A084VTH3</accession>
<protein>
    <submittedName>
        <fullName evidence="1 2">SPBc2 prophage-derived protein BhlA</fullName>
    </submittedName>
</protein>
<gene>
    <name evidence="1" type="ORF">ZHAS_00008858</name>
</gene>
<dbReference type="VEuPathDB" id="VectorBase:ASIC008858"/>
<name>A0A084VTH3_ANOSI</name>
<dbReference type="EnsemblMetazoa" id="ASIC008858-RA">
    <property type="protein sequence ID" value="ASIC008858-PA"/>
    <property type="gene ID" value="ASIC008858"/>
</dbReference>
<dbReference type="AlphaFoldDB" id="A0A084VTH3"/>
<reference evidence="1 3" key="1">
    <citation type="journal article" date="2014" name="BMC Genomics">
        <title>Genome sequence of Anopheles sinensis provides insight into genetics basis of mosquito competence for malaria parasites.</title>
        <authorList>
            <person name="Zhou D."/>
            <person name="Zhang D."/>
            <person name="Ding G."/>
            <person name="Shi L."/>
            <person name="Hou Q."/>
            <person name="Ye Y."/>
            <person name="Xu Y."/>
            <person name="Zhou H."/>
            <person name="Xiong C."/>
            <person name="Li S."/>
            <person name="Yu J."/>
            <person name="Hong S."/>
            <person name="Yu X."/>
            <person name="Zou P."/>
            <person name="Chen C."/>
            <person name="Chang X."/>
            <person name="Wang W."/>
            <person name="Lv Y."/>
            <person name="Sun Y."/>
            <person name="Ma L."/>
            <person name="Shen B."/>
            <person name="Zhu C."/>
        </authorList>
    </citation>
    <scope>NUCLEOTIDE SEQUENCE [LARGE SCALE GENOMIC DNA]</scope>
</reference>
<dbReference type="Proteomes" id="UP000030765">
    <property type="component" value="Unassembled WGS sequence"/>
</dbReference>
<dbReference type="EMBL" id="KE525079">
    <property type="protein sequence ID" value="KFB41267.1"/>
    <property type="molecule type" value="Genomic_DNA"/>
</dbReference>
<evidence type="ECO:0000313" key="3">
    <source>
        <dbReference type="Proteomes" id="UP000030765"/>
    </source>
</evidence>